<comment type="caution">
    <text evidence="7">The sequence shown here is derived from an EMBL/GenBank/DDBJ whole genome shotgun (WGS) entry which is preliminary data.</text>
</comment>
<dbReference type="EMBL" id="JPQU01000029">
    <property type="protein sequence ID" value="KFE56125.1"/>
    <property type="molecule type" value="Genomic_DNA"/>
</dbReference>
<sequence length="80" mass="9034">MRIFTRVIAILVALLLVVSTIVFILENQQMVSLVFFGWSSPQFYLAIPVIVALLAGMIIGPFLGWAVGMRKKRKLDRRSI</sequence>
<proteinExistence type="predicted"/>
<protein>
    <recommendedName>
        <fullName evidence="6">Lipopolysaccharide assembly protein A domain-containing protein</fullName>
    </recommendedName>
</protein>
<keyword evidence="3 5" id="KW-1133">Transmembrane helix</keyword>
<evidence type="ECO:0000256" key="1">
    <source>
        <dbReference type="ARBA" id="ARBA00022475"/>
    </source>
</evidence>
<gene>
    <name evidence="7" type="ORF">IV01_09970</name>
</gene>
<keyword evidence="8" id="KW-1185">Reference proteome</keyword>
<dbReference type="Proteomes" id="UP000028631">
    <property type="component" value="Unassembled WGS sequence"/>
</dbReference>
<dbReference type="AlphaFoldDB" id="A0A085VL12"/>
<evidence type="ECO:0000256" key="4">
    <source>
        <dbReference type="ARBA" id="ARBA00023136"/>
    </source>
</evidence>
<evidence type="ECO:0000259" key="6">
    <source>
        <dbReference type="Pfam" id="PF06305"/>
    </source>
</evidence>
<feature type="transmembrane region" description="Helical" evidence="5">
    <location>
        <begin position="7"/>
        <end position="25"/>
    </location>
</feature>
<evidence type="ECO:0000313" key="7">
    <source>
        <dbReference type="EMBL" id="KFE56125.1"/>
    </source>
</evidence>
<dbReference type="InterPro" id="IPR010445">
    <property type="entry name" value="LapA_dom"/>
</dbReference>
<evidence type="ECO:0000256" key="5">
    <source>
        <dbReference type="SAM" id="Phobius"/>
    </source>
</evidence>
<keyword evidence="2 5" id="KW-0812">Transmembrane</keyword>
<evidence type="ECO:0000313" key="8">
    <source>
        <dbReference type="Proteomes" id="UP000028631"/>
    </source>
</evidence>
<reference evidence="7 8" key="1">
    <citation type="submission" date="2014-07" db="EMBL/GenBank/DDBJ databases">
        <title>Draft Genome Sequences of Environmental Pseudomonas syringae strains.</title>
        <authorList>
            <person name="Baltrus D.A."/>
            <person name="Berge O."/>
            <person name="Morris C."/>
        </authorList>
    </citation>
    <scope>NUCLEOTIDE SEQUENCE [LARGE SCALE GENOMIC DNA]</scope>
    <source>
        <strain evidence="7 8">GAW0119</strain>
    </source>
</reference>
<name>A0A085VL12_PSESX</name>
<evidence type="ECO:0000256" key="2">
    <source>
        <dbReference type="ARBA" id="ARBA00022692"/>
    </source>
</evidence>
<dbReference type="PATRIC" id="fig|317.175.peg.2071"/>
<feature type="domain" description="Lipopolysaccharide assembly protein A" evidence="6">
    <location>
        <begin position="26"/>
        <end position="77"/>
    </location>
</feature>
<feature type="transmembrane region" description="Helical" evidence="5">
    <location>
        <begin position="45"/>
        <end position="68"/>
    </location>
</feature>
<dbReference type="RefSeq" id="WP_032627903.1">
    <property type="nucleotide sequence ID" value="NZ_JPQU01000029.1"/>
</dbReference>
<dbReference type="OrthoDB" id="7032155at2"/>
<accession>A0A085VL12</accession>
<evidence type="ECO:0000256" key="3">
    <source>
        <dbReference type="ARBA" id="ARBA00022989"/>
    </source>
</evidence>
<keyword evidence="4 5" id="KW-0472">Membrane</keyword>
<organism evidence="7 8">
    <name type="scientific">Pseudomonas syringae</name>
    <dbReference type="NCBI Taxonomy" id="317"/>
    <lineage>
        <taxon>Bacteria</taxon>
        <taxon>Pseudomonadati</taxon>
        <taxon>Pseudomonadota</taxon>
        <taxon>Gammaproteobacteria</taxon>
        <taxon>Pseudomonadales</taxon>
        <taxon>Pseudomonadaceae</taxon>
        <taxon>Pseudomonas</taxon>
    </lineage>
</organism>
<dbReference type="GO" id="GO:0005886">
    <property type="term" value="C:plasma membrane"/>
    <property type="evidence" value="ECO:0007669"/>
    <property type="project" value="InterPro"/>
</dbReference>
<dbReference type="Pfam" id="PF06305">
    <property type="entry name" value="LapA_dom"/>
    <property type="match status" value="1"/>
</dbReference>
<keyword evidence="1" id="KW-1003">Cell membrane</keyword>